<keyword evidence="1" id="KW-0812">Transmembrane</keyword>
<dbReference type="EMBL" id="CP036200">
    <property type="protein sequence ID" value="QBF84281.1"/>
    <property type="molecule type" value="Genomic_DNA"/>
</dbReference>
<feature type="transmembrane region" description="Helical" evidence="1">
    <location>
        <begin position="149"/>
        <end position="168"/>
    </location>
</feature>
<keyword evidence="1" id="KW-0472">Membrane</keyword>
<evidence type="ECO:0000313" key="2">
    <source>
        <dbReference type="EMBL" id="QBF84281.1"/>
    </source>
</evidence>
<accession>A0A411PLB0</accession>
<feature type="transmembrane region" description="Helical" evidence="1">
    <location>
        <begin position="180"/>
        <end position="197"/>
    </location>
</feature>
<dbReference type="AlphaFoldDB" id="A0A411PLB0"/>
<keyword evidence="1" id="KW-1133">Transmembrane helix</keyword>
<keyword evidence="3" id="KW-1185">Reference proteome</keyword>
<reference evidence="2 3" key="1">
    <citation type="submission" date="2019-02" db="EMBL/GenBank/DDBJ databases">
        <title>Shewanella sp. D4-2 isolated from Dokdo Island.</title>
        <authorList>
            <person name="Baek K."/>
        </authorList>
    </citation>
    <scope>NUCLEOTIDE SEQUENCE [LARGE SCALE GENOMIC DNA]</scope>
    <source>
        <strain evidence="2 3">D4-2</strain>
    </source>
</reference>
<organism evidence="2 3">
    <name type="scientific">Shewanella maritima</name>
    <dbReference type="NCBI Taxonomy" id="2520507"/>
    <lineage>
        <taxon>Bacteria</taxon>
        <taxon>Pseudomonadati</taxon>
        <taxon>Pseudomonadota</taxon>
        <taxon>Gammaproteobacteria</taxon>
        <taxon>Alteromonadales</taxon>
        <taxon>Shewanellaceae</taxon>
        <taxon>Shewanella</taxon>
    </lineage>
</organism>
<evidence type="ECO:0000256" key="1">
    <source>
        <dbReference type="SAM" id="Phobius"/>
    </source>
</evidence>
<protein>
    <submittedName>
        <fullName evidence="2">Uncharacterized protein</fullName>
    </submittedName>
</protein>
<dbReference type="Proteomes" id="UP000291106">
    <property type="component" value="Chromosome"/>
</dbReference>
<sequence>MRLPTFPELLFAISMVFFIAFVSSFNSELLGGESLCKLSLLSGKQASCSLNDNSITNFRLVVHSGGSTETIAIKVPVSIIIRTNEETIKYDNILPKNASAGAGRKYESNLNYGVYDLPKGSVNISVKASDNVKRLSLFNAKILKGANDYYIHLLGITFLLILFFSIYSRKRIFVNGIGKPLPYLLYFFVAVLVLTWAR</sequence>
<dbReference type="KEGG" id="smai:EXU30_17585"/>
<name>A0A411PLB0_9GAMM</name>
<dbReference type="OrthoDB" id="9882257at2"/>
<dbReference type="RefSeq" id="WP_130602235.1">
    <property type="nucleotide sequence ID" value="NZ_CP036200.1"/>
</dbReference>
<gene>
    <name evidence="2" type="ORF">EXU30_17585</name>
</gene>
<proteinExistence type="predicted"/>
<evidence type="ECO:0000313" key="3">
    <source>
        <dbReference type="Proteomes" id="UP000291106"/>
    </source>
</evidence>